<evidence type="ECO:0000313" key="2">
    <source>
        <dbReference type="EMBL" id="CAD8118009.1"/>
    </source>
</evidence>
<name>A0A8S1QR25_PARPR</name>
<reference evidence="3" key="1">
    <citation type="submission" date="2021-01" db="EMBL/GenBank/DDBJ databases">
        <authorList>
            <consortium name="Genoscope - CEA"/>
            <person name="William W."/>
        </authorList>
    </citation>
    <scope>NUCLEOTIDE SEQUENCE</scope>
</reference>
<gene>
    <name evidence="1" type="ORF">PPRIM_AZ9-3.1.T0370335</name>
    <name evidence="2" type="ORF">PPRIM_AZ9-3.1.T2200001</name>
    <name evidence="3" type="ORF">PPRIM_AZ9-3.1.T2200003</name>
    <name evidence="4" type="ORF">PPRIM_AZ9-3.1.T3780002</name>
</gene>
<evidence type="ECO:0000313" key="5">
    <source>
        <dbReference type="Proteomes" id="UP000688137"/>
    </source>
</evidence>
<dbReference type="EMBL" id="CAJJDM010000036">
    <property type="protein sequence ID" value="CAD8065563.1"/>
    <property type="molecule type" value="Genomic_DNA"/>
</dbReference>
<protein>
    <submittedName>
        <fullName evidence="3">Uncharacterized protein</fullName>
    </submittedName>
</protein>
<dbReference type="EMBL" id="CAJJDM010000229">
    <property type="protein sequence ID" value="CAD8118013.1"/>
    <property type="molecule type" value="Genomic_DNA"/>
</dbReference>
<organism evidence="3 5">
    <name type="scientific">Paramecium primaurelia</name>
    <dbReference type="NCBI Taxonomy" id="5886"/>
    <lineage>
        <taxon>Eukaryota</taxon>
        <taxon>Sar</taxon>
        <taxon>Alveolata</taxon>
        <taxon>Ciliophora</taxon>
        <taxon>Intramacronucleata</taxon>
        <taxon>Oligohymenophorea</taxon>
        <taxon>Peniculida</taxon>
        <taxon>Parameciidae</taxon>
        <taxon>Paramecium</taxon>
    </lineage>
</organism>
<accession>A0A8S1QR25</accession>
<evidence type="ECO:0000313" key="3">
    <source>
        <dbReference type="EMBL" id="CAD8118013.1"/>
    </source>
</evidence>
<dbReference type="AlphaFoldDB" id="A0A8S1QR25"/>
<proteinExistence type="predicted"/>
<comment type="caution">
    <text evidence="3">The sequence shown here is derived from an EMBL/GenBank/DDBJ whole genome shotgun (WGS) entry which is preliminary data.</text>
</comment>
<sequence>MKLKMTVLKSFLEIQLILQEIITFQQQSPLHAQGSSFSQYQFTNLFMRKFKRLILKYKLQKNTQVYFRYNFSDYFLFLSRDILKSQKEDPNYLLIQHILGLQMIIFNQQSSLIYSIYV</sequence>
<evidence type="ECO:0000313" key="1">
    <source>
        <dbReference type="EMBL" id="CAD8065563.1"/>
    </source>
</evidence>
<dbReference type="Proteomes" id="UP000688137">
    <property type="component" value="Unassembled WGS sequence"/>
</dbReference>
<dbReference type="EMBL" id="CAJJDM010000387">
    <property type="protein sequence ID" value="CAD8119855.1"/>
    <property type="molecule type" value="Genomic_DNA"/>
</dbReference>
<evidence type="ECO:0000313" key="4">
    <source>
        <dbReference type="EMBL" id="CAD8119855.1"/>
    </source>
</evidence>
<dbReference type="EMBL" id="CAJJDM010000229">
    <property type="protein sequence ID" value="CAD8118009.1"/>
    <property type="molecule type" value="Genomic_DNA"/>
</dbReference>
<keyword evidence="5" id="KW-1185">Reference proteome</keyword>